<dbReference type="Pfam" id="PF02770">
    <property type="entry name" value="Acyl-CoA_dh_M"/>
    <property type="match status" value="1"/>
</dbReference>
<dbReference type="InterPro" id="IPR046373">
    <property type="entry name" value="Acyl-CoA_Oxase/DH_mid-dom_sf"/>
</dbReference>
<evidence type="ECO:0000256" key="6">
    <source>
        <dbReference type="ARBA" id="ARBA00022827"/>
    </source>
</evidence>
<dbReference type="PROSITE" id="PS00073">
    <property type="entry name" value="ACYL_COA_DH_2"/>
    <property type="match status" value="1"/>
</dbReference>
<keyword evidence="4" id="KW-0101">Branched-chain amino acid catabolism</keyword>
<dbReference type="InterPro" id="IPR006091">
    <property type="entry name" value="Acyl-CoA_Oxase/DH_mid-dom"/>
</dbReference>
<dbReference type="InterPro" id="IPR037069">
    <property type="entry name" value="AcylCoA_DH/ox_N_sf"/>
</dbReference>
<dbReference type="GO" id="GO:0050660">
    <property type="term" value="F:flavin adenine dinucleotide binding"/>
    <property type="evidence" value="ECO:0007669"/>
    <property type="project" value="InterPro"/>
</dbReference>
<dbReference type="GO" id="GO:0003995">
    <property type="term" value="F:acyl-CoA dehydrogenase activity"/>
    <property type="evidence" value="ECO:0007669"/>
    <property type="project" value="InterPro"/>
</dbReference>
<dbReference type="FunFam" id="2.40.110.10:FF:000001">
    <property type="entry name" value="Acyl-CoA dehydrogenase, mitochondrial"/>
    <property type="match status" value="1"/>
</dbReference>
<organism evidence="12 13">
    <name type="scientific">Marinobacter profundi</name>
    <dbReference type="NCBI Taxonomy" id="2666256"/>
    <lineage>
        <taxon>Bacteria</taxon>
        <taxon>Pseudomonadati</taxon>
        <taxon>Pseudomonadota</taxon>
        <taxon>Gammaproteobacteria</taxon>
        <taxon>Pseudomonadales</taxon>
        <taxon>Marinobacteraceae</taxon>
        <taxon>Marinobacter</taxon>
    </lineage>
</organism>
<dbReference type="Gene3D" id="1.10.540.10">
    <property type="entry name" value="Acyl-CoA dehydrogenase/oxidase, N-terminal domain"/>
    <property type="match status" value="1"/>
</dbReference>
<dbReference type="SUPFAM" id="SSF47203">
    <property type="entry name" value="Acyl-CoA dehydrogenase C-terminal domain-like"/>
    <property type="match status" value="1"/>
</dbReference>
<reference evidence="12 13" key="1">
    <citation type="submission" date="2017-09" db="EMBL/GenBank/DDBJ databases">
        <title>The draft genome sequences of Marinobacter sp. PWS21.</title>
        <authorList>
            <person name="Cao J."/>
        </authorList>
    </citation>
    <scope>NUCLEOTIDE SEQUENCE [LARGE SCALE GENOMIC DNA]</scope>
    <source>
        <strain evidence="12 13">PWS21</strain>
    </source>
</reference>
<evidence type="ECO:0000259" key="10">
    <source>
        <dbReference type="Pfam" id="PF02770"/>
    </source>
</evidence>
<dbReference type="AlphaFoldDB" id="A0A2G1UGH9"/>
<dbReference type="RefSeq" id="WP_099616005.1">
    <property type="nucleotide sequence ID" value="NZ_KZ319379.1"/>
</dbReference>
<keyword evidence="6 8" id="KW-0274">FAD</keyword>
<keyword evidence="7 8" id="KW-0560">Oxidoreductase</keyword>
<dbReference type="PANTHER" id="PTHR43884">
    <property type="entry name" value="ACYL-COA DEHYDROGENASE"/>
    <property type="match status" value="1"/>
</dbReference>
<comment type="similarity">
    <text evidence="3 8">Belongs to the acyl-CoA dehydrogenase family.</text>
</comment>
<feature type="domain" description="Acyl-CoA dehydrogenase/oxidase N-terminal" evidence="11">
    <location>
        <begin position="6"/>
        <end position="118"/>
    </location>
</feature>
<feature type="domain" description="Acyl-CoA oxidase/dehydrogenase middle" evidence="10">
    <location>
        <begin position="122"/>
        <end position="216"/>
    </location>
</feature>
<sequence length="385" mass="41984">MSAKQEDIELFHSMISRVLDQEIAPYYDQWEDAAGIPRSVWHTLGRAGMLGIDMPEAYGGAAASFEISQLAIEEIARMGFGGLASGYNIHANIVMPYILHLGSDEQKQRYLPAMISGEVLGAIAMTEPGAGSDLAAMRTTAERIPEGWRINGAKVFITNGLQAELVIVCAKTDPAAGARGVSLFLVDTALPGFSRGKGIRKIGQHASDTAELFFSDLVVPEEALLGEAGKGFAYLMQELPRERLGVGAQAIGASEGALALTLDYVQQRQAFGQRIADFQNTRFKLAEARARLEMARAYLDQCIARYHQGNMTPTDAAILKLMLTEMQCDIANECLQLFGGYGYTVEYPISRFFVDARVQTIYAGTSEIMKEVIARSMLGKEAPHR</sequence>
<evidence type="ECO:0000256" key="4">
    <source>
        <dbReference type="ARBA" id="ARBA00022456"/>
    </source>
</evidence>
<accession>A0A2G1UGH9</accession>
<dbReference type="EMBL" id="NTFH01000019">
    <property type="protein sequence ID" value="PHQ13611.1"/>
    <property type="molecule type" value="Genomic_DNA"/>
</dbReference>
<dbReference type="InterPro" id="IPR006089">
    <property type="entry name" value="Acyl-CoA_DH_CS"/>
</dbReference>
<dbReference type="Proteomes" id="UP000231409">
    <property type="component" value="Unassembled WGS sequence"/>
</dbReference>
<dbReference type="PANTHER" id="PTHR43884:SF12">
    <property type="entry name" value="ISOVALERYL-COA DEHYDROGENASE, MITOCHONDRIAL-RELATED"/>
    <property type="match status" value="1"/>
</dbReference>
<name>A0A2G1UGH9_9GAMM</name>
<dbReference type="InterPro" id="IPR013786">
    <property type="entry name" value="AcylCoA_DH/ox_N"/>
</dbReference>
<dbReference type="InterPro" id="IPR009075">
    <property type="entry name" value="AcylCo_DH/oxidase_C"/>
</dbReference>
<dbReference type="FunFam" id="1.20.140.10:FF:000001">
    <property type="entry name" value="Acyl-CoA dehydrogenase"/>
    <property type="match status" value="1"/>
</dbReference>
<protein>
    <submittedName>
        <fullName evidence="12">Acyl-CoA dehydrogenase</fullName>
    </submittedName>
</protein>
<evidence type="ECO:0000256" key="2">
    <source>
        <dbReference type="ARBA" id="ARBA00005109"/>
    </source>
</evidence>
<comment type="pathway">
    <text evidence="2">Amino-acid degradation; L-valine degradation.</text>
</comment>
<comment type="caution">
    <text evidence="12">The sequence shown here is derived from an EMBL/GenBank/DDBJ whole genome shotgun (WGS) entry which is preliminary data.</text>
</comment>
<evidence type="ECO:0000256" key="5">
    <source>
        <dbReference type="ARBA" id="ARBA00022630"/>
    </source>
</evidence>
<evidence type="ECO:0000256" key="7">
    <source>
        <dbReference type="ARBA" id="ARBA00023002"/>
    </source>
</evidence>
<keyword evidence="13" id="KW-1185">Reference proteome</keyword>
<dbReference type="Pfam" id="PF00441">
    <property type="entry name" value="Acyl-CoA_dh_1"/>
    <property type="match status" value="1"/>
</dbReference>
<keyword evidence="5 8" id="KW-0285">Flavoprotein</keyword>
<dbReference type="Gene3D" id="2.40.110.10">
    <property type="entry name" value="Butyryl-CoA Dehydrogenase, subunit A, domain 2"/>
    <property type="match status" value="1"/>
</dbReference>
<feature type="domain" description="Acyl-CoA dehydrogenase/oxidase C-terminal" evidence="9">
    <location>
        <begin position="229"/>
        <end position="378"/>
    </location>
</feature>
<dbReference type="InterPro" id="IPR036250">
    <property type="entry name" value="AcylCo_DH-like_C"/>
</dbReference>
<evidence type="ECO:0000256" key="1">
    <source>
        <dbReference type="ARBA" id="ARBA00001974"/>
    </source>
</evidence>
<evidence type="ECO:0000256" key="8">
    <source>
        <dbReference type="RuleBase" id="RU362125"/>
    </source>
</evidence>
<evidence type="ECO:0000256" key="3">
    <source>
        <dbReference type="ARBA" id="ARBA00009347"/>
    </source>
</evidence>
<evidence type="ECO:0000259" key="9">
    <source>
        <dbReference type="Pfam" id="PF00441"/>
    </source>
</evidence>
<dbReference type="Pfam" id="PF02771">
    <property type="entry name" value="Acyl-CoA_dh_N"/>
    <property type="match status" value="1"/>
</dbReference>
<dbReference type="InterPro" id="IPR009100">
    <property type="entry name" value="AcylCoA_DH/oxidase_NM_dom_sf"/>
</dbReference>
<evidence type="ECO:0000259" key="11">
    <source>
        <dbReference type="Pfam" id="PF02771"/>
    </source>
</evidence>
<gene>
    <name evidence="12" type="ORF">CLH61_17445</name>
</gene>
<dbReference type="GO" id="GO:0009083">
    <property type="term" value="P:branched-chain amino acid catabolic process"/>
    <property type="evidence" value="ECO:0007669"/>
    <property type="project" value="UniProtKB-KW"/>
</dbReference>
<dbReference type="PROSITE" id="PS00072">
    <property type="entry name" value="ACYL_COA_DH_1"/>
    <property type="match status" value="1"/>
</dbReference>
<comment type="cofactor">
    <cofactor evidence="1 8">
        <name>FAD</name>
        <dbReference type="ChEBI" id="CHEBI:57692"/>
    </cofactor>
</comment>
<proteinExistence type="inferred from homology"/>
<dbReference type="PIRSF" id="PIRSF016578">
    <property type="entry name" value="HsaA"/>
    <property type="match status" value="1"/>
</dbReference>
<dbReference type="SUPFAM" id="SSF56645">
    <property type="entry name" value="Acyl-CoA dehydrogenase NM domain-like"/>
    <property type="match status" value="1"/>
</dbReference>
<evidence type="ECO:0000313" key="13">
    <source>
        <dbReference type="Proteomes" id="UP000231409"/>
    </source>
</evidence>
<evidence type="ECO:0000313" key="12">
    <source>
        <dbReference type="EMBL" id="PHQ13611.1"/>
    </source>
</evidence>
<dbReference type="Gene3D" id="1.20.140.10">
    <property type="entry name" value="Butyryl-CoA Dehydrogenase, subunit A, domain 3"/>
    <property type="match status" value="1"/>
</dbReference>